<protein>
    <recommendedName>
        <fullName evidence="4">LTXXQ motif protein</fullName>
    </recommendedName>
</protein>
<name>A0A0K8MGK7_9PROT</name>
<dbReference type="AlphaFoldDB" id="A0A0K8MGK7"/>
<keyword evidence="1" id="KW-0732">Signal</keyword>
<feature type="signal peptide" evidence="1">
    <location>
        <begin position="1"/>
        <end position="23"/>
    </location>
</feature>
<proteinExistence type="predicted"/>
<evidence type="ECO:0008006" key="4">
    <source>
        <dbReference type="Google" id="ProtNLM"/>
    </source>
</evidence>
<gene>
    <name evidence="2" type="ORF">Cva_01669</name>
</gene>
<feature type="chain" id="PRO_5005512758" description="LTXXQ motif protein" evidence="1">
    <location>
        <begin position="24"/>
        <end position="139"/>
    </location>
</feature>
<evidence type="ECO:0000313" key="2">
    <source>
        <dbReference type="EMBL" id="GAO98999.1"/>
    </source>
</evidence>
<comment type="caution">
    <text evidence="2">The sequence shown here is derived from an EMBL/GenBank/DDBJ whole genome shotgun (WGS) entry which is preliminary data.</text>
</comment>
<evidence type="ECO:0000313" key="3">
    <source>
        <dbReference type="Proteomes" id="UP000036771"/>
    </source>
</evidence>
<dbReference type="EMBL" id="BBVC01000111">
    <property type="protein sequence ID" value="GAO98999.1"/>
    <property type="molecule type" value="Genomic_DNA"/>
</dbReference>
<keyword evidence="3" id="KW-1185">Reference proteome</keyword>
<accession>A0A0K8MGK7</accession>
<reference evidence="2 3" key="1">
    <citation type="submission" date="2015-03" db="EMBL/GenBank/DDBJ databases">
        <title>Caedibacter varicaedens, whole genome shotgun sequence.</title>
        <authorList>
            <person name="Suzuki H."/>
            <person name="Dapper A.L."/>
            <person name="Gibson A.K."/>
            <person name="Jackson C."/>
            <person name="Lee H."/>
            <person name="Pejaver V.R."/>
            <person name="Doak T."/>
            <person name="Lynch M."/>
        </authorList>
    </citation>
    <scope>NUCLEOTIDE SEQUENCE [LARGE SCALE GENOMIC DNA]</scope>
</reference>
<dbReference type="Proteomes" id="UP000036771">
    <property type="component" value="Unassembled WGS sequence"/>
</dbReference>
<sequence length="139" mass="15345" precursor="true">MKTTLKTLTALGLICSALNIVQAEDAVKKPDCGNVAQDTFGKCAQQSGENEKKAGISQRAFQTGLENLKGLPEDMHSDVKSKVDIPLTKAERERRDVMLGHLVSTAQKYLTDAENEQMRQLIGKGWSRKSLKDQKARKS</sequence>
<organism evidence="2 3">
    <name type="scientific">Caedimonas varicaedens</name>
    <dbReference type="NCBI Taxonomy" id="1629334"/>
    <lineage>
        <taxon>Bacteria</taxon>
        <taxon>Pseudomonadati</taxon>
        <taxon>Pseudomonadota</taxon>
        <taxon>Alphaproteobacteria</taxon>
        <taxon>Holosporales</taxon>
        <taxon>Caedimonadaceae</taxon>
        <taxon>Caedimonas</taxon>
    </lineage>
</organism>
<evidence type="ECO:0000256" key="1">
    <source>
        <dbReference type="SAM" id="SignalP"/>
    </source>
</evidence>